<accession>A0A9P9FR85</accession>
<comment type="caution">
    <text evidence="2">The sequence shown here is derived from an EMBL/GenBank/DDBJ whole genome shotgun (WGS) entry which is preliminary data.</text>
</comment>
<feature type="region of interest" description="Disordered" evidence="1">
    <location>
        <begin position="163"/>
        <end position="195"/>
    </location>
</feature>
<gene>
    <name evidence="2" type="ORF">EDB81DRAFT_635356</name>
</gene>
<evidence type="ECO:0000313" key="3">
    <source>
        <dbReference type="Proteomes" id="UP000738349"/>
    </source>
</evidence>
<protein>
    <submittedName>
        <fullName evidence="2">Uncharacterized protein</fullName>
    </submittedName>
</protein>
<organism evidence="2 3">
    <name type="scientific">Dactylonectria macrodidyma</name>
    <dbReference type="NCBI Taxonomy" id="307937"/>
    <lineage>
        <taxon>Eukaryota</taxon>
        <taxon>Fungi</taxon>
        <taxon>Dikarya</taxon>
        <taxon>Ascomycota</taxon>
        <taxon>Pezizomycotina</taxon>
        <taxon>Sordariomycetes</taxon>
        <taxon>Hypocreomycetidae</taxon>
        <taxon>Hypocreales</taxon>
        <taxon>Nectriaceae</taxon>
        <taxon>Dactylonectria</taxon>
    </lineage>
</organism>
<feature type="non-terminal residue" evidence="2">
    <location>
        <position position="1"/>
    </location>
</feature>
<sequence>ETRQADLRLWADGVGATARGTASLERRSRERPDDLLLVKTILVMLADFVEDYSTLLKTGVPTDDAVHRVDSTIENLALIGVAIRRTGRASRRRRADARFDLAEYHELRRHLECIIPLRSSKSGLKDELNLSSLTVVQKRLIKANLRRRHRFVIAQKCSRRTNEGQARQQAGVVPWQENETSTEEAGLKLGHGALR</sequence>
<dbReference type="OrthoDB" id="20872at2759"/>
<reference evidence="2" key="1">
    <citation type="journal article" date="2021" name="Nat. Commun.">
        <title>Genetic determinants of endophytism in the Arabidopsis root mycobiome.</title>
        <authorList>
            <person name="Mesny F."/>
            <person name="Miyauchi S."/>
            <person name="Thiergart T."/>
            <person name="Pickel B."/>
            <person name="Atanasova L."/>
            <person name="Karlsson M."/>
            <person name="Huettel B."/>
            <person name="Barry K.W."/>
            <person name="Haridas S."/>
            <person name="Chen C."/>
            <person name="Bauer D."/>
            <person name="Andreopoulos W."/>
            <person name="Pangilinan J."/>
            <person name="LaButti K."/>
            <person name="Riley R."/>
            <person name="Lipzen A."/>
            <person name="Clum A."/>
            <person name="Drula E."/>
            <person name="Henrissat B."/>
            <person name="Kohler A."/>
            <person name="Grigoriev I.V."/>
            <person name="Martin F.M."/>
            <person name="Hacquard S."/>
        </authorList>
    </citation>
    <scope>NUCLEOTIDE SEQUENCE</scope>
    <source>
        <strain evidence="2">MPI-CAGE-AT-0147</strain>
    </source>
</reference>
<keyword evidence="3" id="KW-1185">Reference proteome</keyword>
<evidence type="ECO:0000313" key="2">
    <source>
        <dbReference type="EMBL" id="KAH7175220.1"/>
    </source>
</evidence>
<evidence type="ECO:0000256" key="1">
    <source>
        <dbReference type="SAM" id="MobiDB-lite"/>
    </source>
</evidence>
<dbReference type="EMBL" id="JAGMUV010000001">
    <property type="protein sequence ID" value="KAH7175220.1"/>
    <property type="molecule type" value="Genomic_DNA"/>
</dbReference>
<dbReference type="AlphaFoldDB" id="A0A9P9FR85"/>
<name>A0A9P9FR85_9HYPO</name>
<dbReference type="Proteomes" id="UP000738349">
    <property type="component" value="Unassembled WGS sequence"/>
</dbReference>
<proteinExistence type="predicted"/>